<evidence type="ECO:0000313" key="8">
    <source>
        <dbReference type="Proteomes" id="UP000198847"/>
    </source>
</evidence>
<evidence type="ECO:0000259" key="4">
    <source>
        <dbReference type="Pfam" id="PF02878"/>
    </source>
</evidence>
<feature type="domain" description="Alpha-D-phosphohexomutase alpha/beta/alpha" evidence="4">
    <location>
        <begin position="8"/>
        <end position="141"/>
    </location>
</feature>
<dbReference type="Pfam" id="PF02880">
    <property type="entry name" value="PGM_PMM_III"/>
    <property type="match status" value="1"/>
</dbReference>
<evidence type="ECO:0000256" key="1">
    <source>
        <dbReference type="ARBA" id="ARBA00001946"/>
    </source>
</evidence>
<proteinExistence type="inferred from homology"/>
<dbReference type="RefSeq" id="WP_091743915.1">
    <property type="nucleotide sequence ID" value="NZ_FODY01000002.1"/>
</dbReference>
<dbReference type="InterPro" id="IPR016055">
    <property type="entry name" value="A-D-PHexomutase_a/b/a-I/II/III"/>
</dbReference>
<dbReference type="InterPro" id="IPR050060">
    <property type="entry name" value="Phosphoglucosamine_mutase"/>
</dbReference>
<evidence type="ECO:0000259" key="6">
    <source>
        <dbReference type="Pfam" id="PF02880"/>
    </source>
</evidence>
<feature type="domain" description="Alpha-D-phosphohexomutase alpha/beta/alpha" evidence="6">
    <location>
        <begin position="283"/>
        <end position="393"/>
    </location>
</feature>
<evidence type="ECO:0000256" key="2">
    <source>
        <dbReference type="ARBA" id="ARBA00010231"/>
    </source>
</evidence>
<dbReference type="FunFam" id="3.40.120.10:FF:000010">
    <property type="entry name" value="phosphomannomutase/phosphoglucomutase isoform X1"/>
    <property type="match status" value="1"/>
</dbReference>
<dbReference type="EMBL" id="FODY01000002">
    <property type="protein sequence ID" value="SEO50017.1"/>
    <property type="molecule type" value="Genomic_DNA"/>
</dbReference>
<accession>A0A1H8Q7Z2</accession>
<keyword evidence="8" id="KW-1185">Reference proteome</keyword>
<name>A0A1H8Q7Z2_9FIRM</name>
<dbReference type="STRING" id="112903.SAMN04490178_102210"/>
<dbReference type="Pfam" id="PF02879">
    <property type="entry name" value="PGM_PMM_II"/>
    <property type="match status" value="1"/>
</dbReference>
<keyword evidence="3" id="KW-0597">Phosphoprotein</keyword>
<dbReference type="AlphaFoldDB" id="A0A1H8Q7Z2"/>
<reference evidence="7 8" key="1">
    <citation type="submission" date="2016-10" db="EMBL/GenBank/DDBJ databases">
        <authorList>
            <person name="de Groot N.N."/>
        </authorList>
    </citation>
    <scope>NUCLEOTIDE SEQUENCE [LARGE SCALE GENOMIC DNA]</scope>
    <source>
        <strain evidence="7 8">DSM 13305</strain>
    </source>
</reference>
<evidence type="ECO:0000259" key="5">
    <source>
        <dbReference type="Pfam" id="PF02879"/>
    </source>
</evidence>
<dbReference type="GO" id="GO:0004615">
    <property type="term" value="F:phosphomannomutase activity"/>
    <property type="evidence" value="ECO:0007669"/>
    <property type="project" value="TreeGrafter"/>
</dbReference>
<gene>
    <name evidence="7" type="ORF">SAMN04490178_102210</name>
</gene>
<comment type="cofactor">
    <cofactor evidence="1">
        <name>Mg(2+)</name>
        <dbReference type="ChEBI" id="CHEBI:18420"/>
    </cofactor>
</comment>
<dbReference type="Gene3D" id="3.30.310.50">
    <property type="entry name" value="Alpha-D-phosphohexomutase, C-terminal domain"/>
    <property type="match status" value="1"/>
</dbReference>
<dbReference type="PANTHER" id="PTHR42946:SF1">
    <property type="entry name" value="PHOSPHOGLUCOMUTASE (ALPHA-D-GLUCOSE-1,6-BISPHOSPHATE-DEPENDENT)"/>
    <property type="match status" value="1"/>
</dbReference>
<dbReference type="PANTHER" id="PTHR42946">
    <property type="entry name" value="PHOSPHOHEXOSE MUTASE"/>
    <property type="match status" value="1"/>
</dbReference>
<dbReference type="OrthoDB" id="9806956at2"/>
<dbReference type="SUPFAM" id="SSF53738">
    <property type="entry name" value="Phosphoglucomutase, first 3 domains"/>
    <property type="match status" value="3"/>
</dbReference>
<dbReference type="Proteomes" id="UP000198847">
    <property type="component" value="Unassembled WGS sequence"/>
</dbReference>
<dbReference type="InterPro" id="IPR005844">
    <property type="entry name" value="A-D-PHexomutase_a/b/a-I"/>
</dbReference>
<comment type="similarity">
    <text evidence="2">Belongs to the phosphohexose mutase family.</text>
</comment>
<dbReference type="InterPro" id="IPR005846">
    <property type="entry name" value="A-D-PHexomutase_a/b/a-III"/>
</dbReference>
<evidence type="ECO:0000256" key="3">
    <source>
        <dbReference type="ARBA" id="ARBA00022553"/>
    </source>
</evidence>
<dbReference type="GO" id="GO:0005975">
    <property type="term" value="P:carbohydrate metabolic process"/>
    <property type="evidence" value="ECO:0007669"/>
    <property type="project" value="InterPro"/>
</dbReference>
<dbReference type="Gene3D" id="3.40.120.10">
    <property type="entry name" value="Alpha-D-Glucose-1,6-Bisphosphate, subunit A, domain 3"/>
    <property type="match status" value="3"/>
</dbReference>
<evidence type="ECO:0000313" key="7">
    <source>
        <dbReference type="EMBL" id="SEO50017.1"/>
    </source>
</evidence>
<dbReference type="PRINTS" id="PR00509">
    <property type="entry name" value="PGMPMM"/>
</dbReference>
<organism evidence="7 8">
    <name type="scientific">Propionispora vibrioides</name>
    <dbReference type="NCBI Taxonomy" id="112903"/>
    <lineage>
        <taxon>Bacteria</taxon>
        <taxon>Bacillati</taxon>
        <taxon>Bacillota</taxon>
        <taxon>Negativicutes</taxon>
        <taxon>Selenomonadales</taxon>
        <taxon>Sporomusaceae</taxon>
        <taxon>Propionispora</taxon>
    </lineage>
</organism>
<dbReference type="CDD" id="cd03089">
    <property type="entry name" value="PMM_PGM"/>
    <property type="match status" value="1"/>
</dbReference>
<sequence length="503" mass="54533">MDEMWKKLQNGTDIRGIAIATEGKAVNLTEDKVRAIAYGFITWLSAKTKKNTGDCKVAIGMDSRLSGPALKAALIEGLTREGCQVYDCQLGTTPGMFMTTVLDEYSCDGAIMVTASHLPFYYNGLKLFTKAGGCEKEDIQAVLELASQGITGTGRDNGTVQAANLIDSYAKVLVDTIRQGVNSKVNYERPLQGCKIVVDAGNGAGGFFAGKVLQPLGADTTGSQFLEPDGHFPNHAPNPENPAAMEAIKAAVLKNKADLGIIFDTDVDRAAVVSSDGDEINRNALIALLSAIVLKEHPQSYIVTDSITSTGLGEFIGQLGGVHHRFKRGYKNVINEAKRLNQEGKESHLAIETSGHAALKENYFLDDGAYLIAKILITMATLREQGLEIQSLIKDLKVPSESVDFRLGITVDAFKEYGTEVIQTIEEYAKTVEGWSLVPNNYEGVRITDNTSSGQGWFLLRLSLHEPVLALNIESDVPGGVAVMLSKLTPFFKKFEKLVYSFH</sequence>
<dbReference type="InterPro" id="IPR005841">
    <property type="entry name" value="Alpha-D-phosphohexomutase_SF"/>
</dbReference>
<dbReference type="Pfam" id="PF02878">
    <property type="entry name" value="PGM_PMM_I"/>
    <property type="match status" value="1"/>
</dbReference>
<dbReference type="InterPro" id="IPR005845">
    <property type="entry name" value="A-D-PHexomutase_a/b/a-II"/>
</dbReference>
<feature type="domain" description="Alpha-D-phosphohexomutase alpha/beta/alpha" evidence="5">
    <location>
        <begin position="182"/>
        <end position="277"/>
    </location>
</feature>
<protein>
    <submittedName>
        <fullName evidence="7">Phosphomannomutase</fullName>
    </submittedName>
</protein>